<dbReference type="RefSeq" id="WP_140588725.1">
    <property type="nucleotide sequence ID" value="NZ_VFWZ01000001.1"/>
</dbReference>
<sequence length="349" mass="41394">MKKIILAIILSLFIFSCSLFSKKENPYKENIKSEKMVSDSTTNRDIKTVYFVENFVENENFTIQEFAQGIHSSYFDIGSYYVFIGVDEKEYPSLLFYDKEFNLEITVNIGNKYEAQSFLWDTNFNLYVINNEKKYALVYRATNDYLKPDKIIKTSQNLFPIVHSDKNNLKSNRISKKMKSLNYPIKEILNRKKQYYDSCYAQIFKETIETDKLKKYIKTLSTKHSYFFIYENDKIVFTELNLDFKELLEQNDYKNINNSTKINRIYIGNNHKEENSFINKYHLEVMGYNSVGANHFSFGSKVPYGHEFYDLIDQKDTLKLFTCKSQISVISEKHKIFHNNGTLYKLIHK</sequence>
<name>A0A504JPX6_9FLAO</name>
<evidence type="ECO:0008006" key="3">
    <source>
        <dbReference type="Google" id="ProtNLM"/>
    </source>
</evidence>
<keyword evidence="2" id="KW-1185">Reference proteome</keyword>
<dbReference type="EMBL" id="VFWZ01000001">
    <property type="protein sequence ID" value="TPN88821.1"/>
    <property type="molecule type" value="Genomic_DNA"/>
</dbReference>
<dbReference type="PROSITE" id="PS51257">
    <property type="entry name" value="PROKAR_LIPOPROTEIN"/>
    <property type="match status" value="1"/>
</dbReference>
<organism evidence="1 2">
    <name type="scientific">Aquimarina algicola</name>
    <dbReference type="NCBI Taxonomy" id="2589995"/>
    <lineage>
        <taxon>Bacteria</taxon>
        <taxon>Pseudomonadati</taxon>
        <taxon>Bacteroidota</taxon>
        <taxon>Flavobacteriia</taxon>
        <taxon>Flavobacteriales</taxon>
        <taxon>Flavobacteriaceae</taxon>
        <taxon>Aquimarina</taxon>
    </lineage>
</organism>
<comment type="caution">
    <text evidence="1">The sequence shown here is derived from an EMBL/GenBank/DDBJ whole genome shotgun (WGS) entry which is preliminary data.</text>
</comment>
<dbReference type="AlphaFoldDB" id="A0A504JPX6"/>
<protein>
    <recommendedName>
        <fullName evidence="3">Lipoprotein</fullName>
    </recommendedName>
</protein>
<proteinExistence type="predicted"/>
<gene>
    <name evidence="1" type="ORF">FHK87_00995</name>
</gene>
<dbReference type="Proteomes" id="UP000315540">
    <property type="component" value="Unassembled WGS sequence"/>
</dbReference>
<reference evidence="1 2" key="1">
    <citation type="submission" date="2019-06" db="EMBL/GenBank/DDBJ databases">
        <authorList>
            <person name="Meng X."/>
        </authorList>
    </citation>
    <scope>NUCLEOTIDE SEQUENCE [LARGE SCALE GENOMIC DNA]</scope>
    <source>
        <strain evidence="1 2">M625</strain>
    </source>
</reference>
<accession>A0A504JPX6</accession>
<evidence type="ECO:0000313" key="1">
    <source>
        <dbReference type="EMBL" id="TPN88821.1"/>
    </source>
</evidence>
<dbReference type="OrthoDB" id="605297at2"/>
<evidence type="ECO:0000313" key="2">
    <source>
        <dbReference type="Proteomes" id="UP000315540"/>
    </source>
</evidence>